<reference evidence="2 3" key="1">
    <citation type="submission" date="2021-06" db="EMBL/GenBank/DDBJ databases">
        <title>Caerostris extrusa draft genome.</title>
        <authorList>
            <person name="Kono N."/>
            <person name="Arakawa K."/>
        </authorList>
    </citation>
    <scope>NUCLEOTIDE SEQUENCE [LARGE SCALE GENOMIC DNA]</scope>
</reference>
<dbReference type="EMBL" id="BPLR01006128">
    <property type="protein sequence ID" value="GIY07600.1"/>
    <property type="molecule type" value="Genomic_DNA"/>
</dbReference>
<gene>
    <name evidence="2" type="ORF">CEXT_799901</name>
</gene>
<evidence type="ECO:0000313" key="3">
    <source>
        <dbReference type="Proteomes" id="UP001054945"/>
    </source>
</evidence>
<sequence>MGLGAHDGKRYCLGNQSGDSVFSRRSLRGKTDSPSAFYPSSIIEELPHCGRLRMDSSSNSAHQAVQERRSTAKCGPHSNEGGEEFFPLGFHVEMKLDLENLHPTTFYLPKGNLKKKRRR</sequence>
<feature type="region of interest" description="Disordered" evidence="1">
    <location>
        <begin position="55"/>
        <end position="80"/>
    </location>
</feature>
<accession>A0AAV4QEN7</accession>
<protein>
    <submittedName>
        <fullName evidence="2">Uncharacterized protein</fullName>
    </submittedName>
</protein>
<name>A0AAV4QEN7_CAEEX</name>
<proteinExistence type="predicted"/>
<evidence type="ECO:0000256" key="1">
    <source>
        <dbReference type="SAM" id="MobiDB-lite"/>
    </source>
</evidence>
<keyword evidence="3" id="KW-1185">Reference proteome</keyword>
<dbReference type="AlphaFoldDB" id="A0AAV4QEN7"/>
<organism evidence="2 3">
    <name type="scientific">Caerostris extrusa</name>
    <name type="common">Bark spider</name>
    <name type="synonym">Caerostris bankana</name>
    <dbReference type="NCBI Taxonomy" id="172846"/>
    <lineage>
        <taxon>Eukaryota</taxon>
        <taxon>Metazoa</taxon>
        <taxon>Ecdysozoa</taxon>
        <taxon>Arthropoda</taxon>
        <taxon>Chelicerata</taxon>
        <taxon>Arachnida</taxon>
        <taxon>Araneae</taxon>
        <taxon>Araneomorphae</taxon>
        <taxon>Entelegynae</taxon>
        <taxon>Araneoidea</taxon>
        <taxon>Araneidae</taxon>
        <taxon>Caerostris</taxon>
    </lineage>
</organism>
<dbReference type="Proteomes" id="UP001054945">
    <property type="component" value="Unassembled WGS sequence"/>
</dbReference>
<evidence type="ECO:0000313" key="2">
    <source>
        <dbReference type="EMBL" id="GIY07600.1"/>
    </source>
</evidence>
<comment type="caution">
    <text evidence="2">The sequence shown here is derived from an EMBL/GenBank/DDBJ whole genome shotgun (WGS) entry which is preliminary data.</text>
</comment>